<feature type="non-terminal residue" evidence="1">
    <location>
        <position position="61"/>
    </location>
</feature>
<evidence type="ECO:0000313" key="1">
    <source>
        <dbReference type="EMBL" id="CAH2251879.1"/>
    </source>
</evidence>
<evidence type="ECO:0000313" key="2">
    <source>
        <dbReference type="Proteomes" id="UP001295444"/>
    </source>
</evidence>
<dbReference type="Proteomes" id="UP001295444">
    <property type="component" value="Chromosome 02"/>
</dbReference>
<dbReference type="AlphaFoldDB" id="A0AAD1VVN1"/>
<gene>
    <name evidence="1" type="ORF">PECUL_23A056141</name>
</gene>
<keyword evidence="2" id="KW-1185">Reference proteome</keyword>
<organism evidence="1 2">
    <name type="scientific">Pelobates cultripes</name>
    <name type="common">Western spadefoot toad</name>
    <dbReference type="NCBI Taxonomy" id="61616"/>
    <lineage>
        <taxon>Eukaryota</taxon>
        <taxon>Metazoa</taxon>
        <taxon>Chordata</taxon>
        <taxon>Craniata</taxon>
        <taxon>Vertebrata</taxon>
        <taxon>Euteleostomi</taxon>
        <taxon>Amphibia</taxon>
        <taxon>Batrachia</taxon>
        <taxon>Anura</taxon>
        <taxon>Pelobatoidea</taxon>
        <taxon>Pelobatidae</taxon>
        <taxon>Pelobates</taxon>
    </lineage>
</organism>
<protein>
    <submittedName>
        <fullName evidence="1">Uncharacterized protein</fullName>
    </submittedName>
</protein>
<sequence length="61" mass="7691">MISKKLAVCHFRFSLYLGSRTKKEFTVFKIQKTRYYAYRSQRSGERYYRKDKRSDERYYKK</sequence>
<accession>A0AAD1VVN1</accession>
<name>A0AAD1VVN1_PELCU</name>
<proteinExistence type="predicted"/>
<reference evidence="1" key="1">
    <citation type="submission" date="2022-03" db="EMBL/GenBank/DDBJ databases">
        <authorList>
            <person name="Alioto T."/>
            <person name="Alioto T."/>
            <person name="Gomez Garrido J."/>
        </authorList>
    </citation>
    <scope>NUCLEOTIDE SEQUENCE</scope>
</reference>
<dbReference type="EMBL" id="OW240913">
    <property type="protein sequence ID" value="CAH2251879.1"/>
    <property type="molecule type" value="Genomic_DNA"/>
</dbReference>